<dbReference type="Proteomes" id="UP000444980">
    <property type="component" value="Unassembled WGS sequence"/>
</dbReference>
<evidence type="ECO:0000313" key="3">
    <source>
        <dbReference type="EMBL" id="GED99466.1"/>
    </source>
</evidence>
<dbReference type="RefSeq" id="WP_161928737.1">
    <property type="nucleotide sequence ID" value="NZ_BJOU01000019.1"/>
</dbReference>
<proteinExistence type="predicted"/>
<dbReference type="AlphaFoldDB" id="A0A7I9V2M0"/>
<name>A0A7I9V2M0_9ACTN</name>
<accession>A0A7I9V2M0</accession>
<keyword evidence="2" id="KW-1133">Transmembrane helix</keyword>
<sequence length="893" mass="93726">MSALTVLMAPTGAAGSVLSALTDLSAAGLVDDFLWVADPSAQTPVVSVQMVAGGRVREVGLTELVASRRTTRLRLCSVVPALPGTPRSSVADETAVANQLIGTTGAGEVTRVRALITRPPAVAGAGRELAVPGWHNIVISPEDARGPEFGRVPLTEQASADDLGRHAAPVIAGLVGLWSGVDHAPLDGLQVVPGESVRLARSFYRKLRTDEVEAALSASLLTNDGVLPLPSDQRSQIVYVADVATATSTMADVFWRKHAAVLRGPRMAYSANPPQEIGAMAVLKMFFNFVWASIRNAPAAWYRSVVDSVSSKIAVGVEQAVFQGQPAAYQVVVNGRTSSGRMAGWAEIGAASNALSGALFDPSGQLADSDSDLTQVWQDYARAALTLADAGARSRDLPPIQVGSARAIVKHADEVVPGPSAAFRAIPGPVSAAVEVDSVDATDVLGIVDLSNRLTELESSSDHGVGARSTLTELTTWRRNSGRSFGVAAGQRLGDAFYGAYNEVQQLLHQVNTAVAPPPEPDQRNRSLGRAVQVTVIAFLLITGLFAYLSIKQGLAWWVSLIVVVAFGLIGLGACLWGFISSQRMIFALLHQRRASIDRLEVDRHNLRAALRDVRRLSQAYGQFLSWNRALGSYLEAPLGSPSAAAARSLQLGWGLPMSTGLGSAQPSGPDVDESVGYLRRDLFRPGWLTPSWDTLIVSSIPPRLGSREAGAEASPVWLDHGKDTGTALDRWSTDLFNGVIGSSGADFVWGRALASLGGPLGELVPRLVSTVAIPGAAALPREEFLAGIDRDAAPSGAFDHGLLTDIAVTNGGAAVRVDVRHRVAVGLGIVCVATQLSEAITVDYLRLEGAATAPAPAAWEVPPSPVSQQNPTNPAGSAIAPDPYLPPQMGQG</sequence>
<comment type="caution">
    <text evidence="3">The sequence shown here is derived from an EMBL/GenBank/DDBJ whole genome shotgun (WGS) entry which is preliminary data.</text>
</comment>
<dbReference type="OrthoDB" id="4427856at2"/>
<feature type="compositionally biased region" description="Polar residues" evidence="1">
    <location>
        <begin position="867"/>
        <end position="876"/>
    </location>
</feature>
<evidence type="ECO:0000256" key="2">
    <source>
        <dbReference type="SAM" id="Phobius"/>
    </source>
</evidence>
<reference evidence="4" key="1">
    <citation type="submission" date="2019-06" db="EMBL/GenBank/DDBJ databases">
        <title>Gordonia isolated from sludge of a wastewater treatment plant.</title>
        <authorList>
            <person name="Tamura T."/>
            <person name="Aoyama K."/>
            <person name="Kang Y."/>
            <person name="Saito S."/>
            <person name="Akiyama N."/>
            <person name="Yazawa K."/>
            <person name="Gonoi T."/>
            <person name="Mikami Y."/>
        </authorList>
    </citation>
    <scope>NUCLEOTIDE SEQUENCE [LARGE SCALE GENOMIC DNA]</scope>
    <source>
        <strain evidence="4">NBRC 107697</strain>
    </source>
</reference>
<evidence type="ECO:0000256" key="1">
    <source>
        <dbReference type="SAM" id="MobiDB-lite"/>
    </source>
</evidence>
<keyword evidence="2" id="KW-0472">Membrane</keyword>
<gene>
    <name evidence="3" type="ORF">nbrc107697_35050</name>
</gene>
<feature type="transmembrane region" description="Helical" evidence="2">
    <location>
        <begin position="531"/>
        <end position="551"/>
    </location>
</feature>
<evidence type="ECO:0000313" key="4">
    <source>
        <dbReference type="Proteomes" id="UP000444980"/>
    </source>
</evidence>
<keyword evidence="4" id="KW-1185">Reference proteome</keyword>
<feature type="region of interest" description="Disordered" evidence="1">
    <location>
        <begin position="859"/>
        <end position="893"/>
    </location>
</feature>
<organism evidence="3 4">
    <name type="scientific">Gordonia crocea</name>
    <dbReference type="NCBI Taxonomy" id="589162"/>
    <lineage>
        <taxon>Bacteria</taxon>
        <taxon>Bacillati</taxon>
        <taxon>Actinomycetota</taxon>
        <taxon>Actinomycetes</taxon>
        <taxon>Mycobacteriales</taxon>
        <taxon>Gordoniaceae</taxon>
        <taxon>Gordonia</taxon>
    </lineage>
</organism>
<protein>
    <submittedName>
        <fullName evidence="3">Uncharacterized protein</fullName>
    </submittedName>
</protein>
<keyword evidence="2" id="KW-0812">Transmembrane</keyword>
<dbReference type="EMBL" id="BJOU01000019">
    <property type="protein sequence ID" value="GED99466.1"/>
    <property type="molecule type" value="Genomic_DNA"/>
</dbReference>
<feature type="transmembrane region" description="Helical" evidence="2">
    <location>
        <begin position="557"/>
        <end position="580"/>
    </location>
</feature>